<feature type="transmembrane region" description="Helical" evidence="7">
    <location>
        <begin position="365"/>
        <end position="387"/>
    </location>
</feature>
<evidence type="ECO:0000259" key="8">
    <source>
        <dbReference type="PROSITE" id="PS50850"/>
    </source>
</evidence>
<name>R8BR88_PHAM7</name>
<evidence type="ECO:0000256" key="4">
    <source>
        <dbReference type="ARBA" id="ARBA00022989"/>
    </source>
</evidence>
<keyword evidence="4 7" id="KW-1133">Transmembrane helix</keyword>
<feature type="transmembrane region" description="Helical" evidence="7">
    <location>
        <begin position="273"/>
        <end position="294"/>
    </location>
</feature>
<dbReference type="KEGG" id="tmn:UCRPA7_2618"/>
<evidence type="ECO:0000256" key="1">
    <source>
        <dbReference type="ARBA" id="ARBA00004141"/>
    </source>
</evidence>
<evidence type="ECO:0000256" key="7">
    <source>
        <dbReference type="SAM" id="Phobius"/>
    </source>
</evidence>
<evidence type="ECO:0000256" key="2">
    <source>
        <dbReference type="ARBA" id="ARBA00022448"/>
    </source>
</evidence>
<gene>
    <name evidence="9" type="ORF">UCRPA7_2618</name>
</gene>
<feature type="domain" description="Major facilitator superfamily (MFS) profile" evidence="8">
    <location>
        <begin position="48"/>
        <end position="458"/>
    </location>
</feature>
<dbReference type="PROSITE" id="PS50850">
    <property type="entry name" value="MFS"/>
    <property type="match status" value="1"/>
</dbReference>
<dbReference type="GeneID" id="19322885"/>
<feature type="transmembrane region" description="Helical" evidence="7">
    <location>
        <begin position="207"/>
        <end position="227"/>
    </location>
</feature>
<feature type="transmembrane region" description="Helical" evidence="7">
    <location>
        <begin position="399"/>
        <end position="420"/>
    </location>
</feature>
<keyword evidence="10" id="KW-1185">Reference proteome</keyword>
<dbReference type="OrthoDB" id="6730379at2759"/>
<feature type="transmembrane region" description="Helical" evidence="7">
    <location>
        <begin position="339"/>
        <end position="359"/>
    </location>
</feature>
<organism evidence="9 10">
    <name type="scientific">Phaeoacremonium minimum (strain UCR-PA7)</name>
    <name type="common">Esca disease fungus</name>
    <name type="synonym">Togninia minima</name>
    <dbReference type="NCBI Taxonomy" id="1286976"/>
    <lineage>
        <taxon>Eukaryota</taxon>
        <taxon>Fungi</taxon>
        <taxon>Dikarya</taxon>
        <taxon>Ascomycota</taxon>
        <taxon>Pezizomycotina</taxon>
        <taxon>Sordariomycetes</taxon>
        <taxon>Sordariomycetidae</taxon>
        <taxon>Togniniales</taxon>
        <taxon>Togniniaceae</taxon>
        <taxon>Phaeoacremonium</taxon>
    </lineage>
</organism>
<evidence type="ECO:0000313" key="10">
    <source>
        <dbReference type="Proteomes" id="UP000014074"/>
    </source>
</evidence>
<keyword evidence="3 7" id="KW-0812">Transmembrane</keyword>
<evidence type="ECO:0000313" key="9">
    <source>
        <dbReference type="EMBL" id="EOO01877.1"/>
    </source>
</evidence>
<protein>
    <submittedName>
        <fullName evidence="9">Putative allantoate permease protein</fullName>
    </submittedName>
</protein>
<dbReference type="Pfam" id="PF07690">
    <property type="entry name" value="MFS_1"/>
    <property type="match status" value="1"/>
</dbReference>
<feature type="transmembrane region" description="Helical" evidence="7">
    <location>
        <begin position="44"/>
        <end position="61"/>
    </location>
</feature>
<comment type="similarity">
    <text evidence="6">Belongs to the major facilitator superfamily. Allantoate permease family.</text>
</comment>
<feature type="transmembrane region" description="Helical" evidence="7">
    <location>
        <begin position="176"/>
        <end position="195"/>
    </location>
</feature>
<feature type="transmembrane region" description="Helical" evidence="7">
    <location>
        <begin position="432"/>
        <end position="453"/>
    </location>
</feature>
<comment type="subcellular location">
    <subcellularLocation>
        <location evidence="1">Membrane</location>
        <topology evidence="1">Multi-pass membrane protein</topology>
    </subcellularLocation>
</comment>
<dbReference type="GO" id="GO:0022857">
    <property type="term" value="F:transmembrane transporter activity"/>
    <property type="evidence" value="ECO:0007669"/>
    <property type="project" value="InterPro"/>
</dbReference>
<feature type="transmembrane region" description="Helical" evidence="7">
    <location>
        <begin position="120"/>
        <end position="138"/>
    </location>
</feature>
<feature type="transmembrane region" description="Helical" evidence="7">
    <location>
        <begin position="81"/>
        <end position="99"/>
    </location>
</feature>
<dbReference type="InterPro" id="IPR036259">
    <property type="entry name" value="MFS_trans_sf"/>
</dbReference>
<dbReference type="AlphaFoldDB" id="R8BR88"/>
<dbReference type="eggNOG" id="KOG2533">
    <property type="taxonomic scope" value="Eukaryota"/>
</dbReference>
<feature type="transmembrane region" description="Helical" evidence="7">
    <location>
        <begin position="144"/>
        <end position="164"/>
    </location>
</feature>
<dbReference type="InterPro" id="IPR020846">
    <property type="entry name" value="MFS_dom"/>
</dbReference>
<proteinExistence type="inferred from homology"/>
<dbReference type="FunFam" id="1.20.1250.20:FF:000064">
    <property type="entry name" value="MFS allantoate transporter"/>
    <property type="match status" value="1"/>
</dbReference>
<dbReference type="EMBL" id="KB932955">
    <property type="protein sequence ID" value="EOO01877.1"/>
    <property type="molecule type" value="Genomic_DNA"/>
</dbReference>
<dbReference type="GO" id="GO:0016020">
    <property type="term" value="C:membrane"/>
    <property type="evidence" value="ECO:0007669"/>
    <property type="project" value="UniProtKB-SubCell"/>
</dbReference>
<dbReference type="HOGENOM" id="CLU_001265_0_5_1"/>
<keyword evidence="2" id="KW-0813">Transport</keyword>
<reference evidence="10" key="1">
    <citation type="journal article" date="2013" name="Genome Announc.">
        <title>Draft genome sequence of the ascomycete Phaeoacremonium aleophilum strain UCR-PA7, a causal agent of the esca disease complex in grapevines.</title>
        <authorList>
            <person name="Blanco-Ulate B."/>
            <person name="Rolshausen P."/>
            <person name="Cantu D."/>
        </authorList>
    </citation>
    <scope>NUCLEOTIDE SEQUENCE [LARGE SCALE GENOMIC DNA]</scope>
    <source>
        <strain evidence="10">UCR-PA7</strain>
    </source>
</reference>
<dbReference type="SUPFAM" id="SSF103473">
    <property type="entry name" value="MFS general substrate transporter"/>
    <property type="match status" value="1"/>
</dbReference>
<sequence>MDIEGEVLEKKAIKINDEAGEYAVQALASGAADPVAAKKVLRKIDLYLLPLLCVTFGLQFIDKLTLSVSSVFGIIQDNKLVGQQFSWASSIFFFGFLFAEYPGVALMQRFPIAKFLGGNVAFWGILLMITASTSSFAGLATCRFFLGAFEATIAPGFVTLTSTWYTQQEQASRASIWVATLGIFSTINGIVTFGIGHITGSLSPWKYIFLILGAITFLWGLVFLYVVPDNPATSRWLSDNEKVTALQRVVDNKAGTKTKEIDRSQIREAFTDIKIWLIALIAFCNAFCGGALTFQSLIMKGFGFTSLQVALLNMPYGVFQAGFGLIAGYVVHKVPNSRLFVMSVSQIPPIIGTVLINQLNTSNSWGRLAGIWLISSFSVGYQINLGLMASNIAGSTKRTFASGLIFVIYCAGQISGPQAFKTSEAPGYRHGVIAILVVFSLHLLLPLVLRAVYVMENKKRDKALEGKTAAEVEALNRECNILAFEGASDGQNAMFRYAI</sequence>
<dbReference type="RefSeq" id="XP_007913380.1">
    <property type="nucleotide sequence ID" value="XM_007915189.1"/>
</dbReference>
<keyword evidence="5 7" id="KW-0472">Membrane</keyword>
<evidence type="ECO:0000256" key="3">
    <source>
        <dbReference type="ARBA" id="ARBA00022692"/>
    </source>
</evidence>
<dbReference type="InterPro" id="IPR011701">
    <property type="entry name" value="MFS"/>
</dbReference>
<dbReference type="Proteomes" id="UP000014074">
    <property type="component" value="Unassembled WGS sequence"/>
</dbReference>
<dbReference type="Gene3D" id="1.20.1250.20">
    <property type="entry name" value="MFS general substrate transporter like domains"/>
    <property type="match status" value="2"/>
</dbReference>
<dbReference type="PANTHER" id="PTHR43791:SF70">
    <property type="entry name" value="MAJOR FACILITATOR SUPERFAMILY (MFS) PROFILE DOMAIN-CONTAINING PROTEIN"/>
    <property type="match status" value="1"/>
</dbReference>
<dbReference type="PANTHER" id="PTHR43791">
    <property type="entry name" value="PERMEASE-RELATED"/>
    <property type="match status" value="1"/>
</dbReference>
<evidence type="ECO:0000256" key="6">
    <source>
        <dbReference type="ARBA" id="ARBA00037968"/>
    </source>
</evidence>
<feature type="transmembrane region" description="Helical" evidence="7">
    <location>
        <begin position="314"/>
        <end position="332"/>
    </location>
</feature>
<evidence type="ECO:0000256" key="5">
    <source>
        <dbReference type="ARBA" id="ARBA00023136"/>
    </source>
</evidence>
<accession>R8BR88</accession>